<feature type="transmembrane region" description="Helical" evidence="2">
    <location>
        <begin position="145"/>
        <end position="163"/>
    </location>
</feature>
<keyword evidence="5" id="KW-1185">Reference proteome</keyword>
<feature type="compositionally biased region" description="Basic and acidic residues" evidence="1">
    <location>
        <begin position="479"/>
        <end position="488"/>
    </location>
</feature>
<keyword evidence="2" id="KW-0812">Transmembrane</keyword>
<comment type="caution">
    <text evidence="4">The sequence shown here is derived from an EMBL/GenBank/DDBJ whole genome shotgun (WGS) entry which is preliminary data.</text>
</comment>
<dbReference type="eggNOG" id="COG0053">
    <property type="taxonomic scope" value="Bacteria"/>
</dbReference>
<evidence type="ECO:0008006" key="6">
    <source>
        <dbReference type="Google" id="ProtNLM"/>
    </source>
</evidence>
<feature type="transmembrane region" description="Helical" evidence="2">
    <location>
        <begin position="343"/>
        <end position="369"/>
    </location>
</feature>
<dbReference type="STRING" id="1385520.N802_04610"/>
<feature type="transmembrane region" description="Helical" evidence="2">
    <location>
        <begin position="175"/>
        <end position="192"/>
    </location>
</feature>
<accession>A0A0A0J524</accession>
<dbReference type="AlphaFoldDB" id="A0A0A0J524"/>
<evidence type="ECO:0000256" key="1">
    <source>
        <dbReference type="SAM" id="MobiDB-lite"/>
    </source>
</evidence>
<evidence type="ECO:0000313" key="4">
    <source>
        <dbReference type="EMBL" id="KGN31187.1"/>
    </source>
</evidence>
<feature type="compositionally biased region" description="Basic and acidic residues" evidence="1">
    <location>
        <begin position="588"/>
        <end position="629"/>
    </location>
</feature>
<proteinExistence type="predicted"/>
<protein>
    <recommendedName>
        <fullName evidence="6">TrbL/VirB6 plasmid conjugal transfer protein</fullName>
    </recommendedName>
</protein>
<sequence length="629" mass="66317">MALLLGCFGVATAMATPSIPGVPDCKDAPVAEQPDRGVSGMLDPAPDPVPPAGDPFASSRTTSIYDQYGYAGLRWNTYDLGCGGSVRDPEASADTMVGNLAMSGAVFVTSLSNGIHNAVSKPQDYMGPLDRVVDRVSSRMHDAIWTPWGAVALLGVVALLLTYSMRGQMSSVVSGGLWALLVLAIVSGLGAYPSRAASFFDDTVTRTIGALQVGSAGLVAGDDLADPGRSQGALAVDTVLYEGWLRGELGSSDSPAADKWGPQLFKATAFTRSEAAESRDPNRAQEISEEKAEAFTTLADEIKEEDPSTYAVLQGKAGGRAGTGLLTFIGSLFTVGFRVIADAFLVAGLVMLRLLVMFFPAAAVVGVLAPLSSIVRRIGNIGAASLVNVVAFSAGSVIHTAAVSALLSSGQGAGMSVMVLLLCLVLTVAALVLMLPFLSMTRMLGGQSRHGVMRSVRRNAIRYAVNRKATEDGTNDVIDEQRERRSQPDGDPGSRVSDPTRSESFRRPSPVWDVTSDGVRWRDSSSDDSPQPVLLTSARRPGARSDPDPSPSWPDAPRGPNEPRPQPGPQGSPSERVLVGRLVADEANSDRKLGLVREHDGDTERRHDGSFGHEIYDPGTGRDADREAS</sequence>
<feature type="compositionally biased region" description="Pro residues" evidence="1">
    <location>
        <begin position="560"/>
        <end position="570"/>
    </location>
</feature>
<reference evidence="4 5" key="1">
    <citation type="submission" date="2013-08" db="EMBL/GenBank/DDBJ databases">
        <title>The genome sequence of Knoellia sinensis.</title>
        <authorList>
            <person name="Zhu W."/>
            <person name="Wang G."/>
        </authorList>
    </citation>
    <scope>NUCLEOTIDE SEQUENCE [LARGE SCALE GENOMIC DNA]</scope>
    <source>
        <strain evidence="4 5">KCTC 19936</strain>
    </source>
</reference>
<feature type="signal peptide" evidence="3">
    <location>
        <begin position="1"/>
        <end position="15"/>
    </location>
</feature>
<organism evidence="4 5">
    <name type="scientific">Knoellia sinensis KCTC 19936</name>
    <dbReference type="NCBI Taxonomy" id="1385520"/>
    <lineage>
        <taxon>Bacteria</taxon>
        <taxon>Bacillati</taxon>
        <taxon>Actinomycetota</taxon>
        <taxon>Actinomycetes</taxon>
        <taxon>Micrococcales</taxon>
        <taxon>Intrasporangiaceae</taxon>
        <taxon>Knoellia</taxon>
    </lineage>
</organism>
<feature type="chain" id="PRO_5001964075" description="TrbL/VirB6 plasmid conjugal transfer protein" evidence="3">
    <location>
        <begin position="16"/>
        <end position="629"/>
    </location>
</feature>
<dbReference type="Proteomes" id="UP000030002">
    <property type="component" value="Unassembled WGS sequence"/>
</dbReference>
<name>A0A0A0J524_9MICO</name>
<feature type="transmembrane region" description="Helical" evidence="2">
    <location>
        <begin position="413"/>
        <end position="438"/>
    </location>
</feature>
<gene>
    <name evidence="4" type="ORF">N802_04610</name>
</gene>
<dbReference type="EMBL" id="AVPJ01000013">
    <property type="protein sequence ID" value="KGN31187.1"/>
    <property type="molecule type" value="Genomic_DNA"/>
</dbReference>
<keyword evidence="2" id="KW-1133">Transmembrane helix</keyword>
<evidence type="ECO:0000313" key="5">
    <source>
        <dbReference type="Proteomes" id="UP000030002"/>
    </source>
</evidence>
<feature type="transmembrane region" description="Helical" evidence="2">
    <location>
        <begin position="381"/>
        <end position="407"/>
    </location>
</feature>
<evidence type="ECO:0000256" key="2">
    <source>
        <dbReference type="SAM" id="Phobius"/>
    </source>
</evidence>
<keyword evidence="3" id="KW-0732">Signal</keyword>
<feature type="region of interest" description="Disordered" evidence="1">
    <location>
        <begin position="472"/>
        <end position="629"/>
    </location>
</feature>
<evidence type="ECO:0000256" key="3">
    <source>
        <dbReference type="SAM" id="SignalP"/>
    </source>
</evidence>
<keyword evidence="2" id="KW-0472">Membrane</keyword>